<name>A0ACB9PP98_BAUVA</name>
<organism evidence="1 2">
    <name type="scientific">Bauhinia variegata</name>
    <name type="common">Purple orchid tree</name>
    <name type="synonym">Phanera variegata</name>
    <dbReference type="NCBI Taxonomy" id="167791"/>
    <lineage>
        <taxon>Eukaryota</taxon>
        <taxon>Viridiplantae</taxon>
        <taxon>Streptophyta</taxon>
        <taxon>Embryophyta</taxon>
        <taxon>Tracheophyta</taxon>
        <taxon>Spermatophyta</taxon>
        <taxon>Magnoliopsida</taxon>
        <taxon>eudicotyledons</taxon>
        <taxon>Gunneridae</taxon>
        <taxon>Pentapetalae</taxon>
        <taxon>rosids</taxon>
        <taxon>fabids</taxon>
        <taxon>Fabales</taxon>
        <taxon>Fabaceae</taxon>
        <taxon>Cercidoideae</taxon>
        <taxon>Cercideae</taxon>
        <taxon>Bauhiniinae</taxon>
        <taxon>Bauhinia</taxon>
    </lineage>
</organism>
<evidence type="ECO:0000313" key="1">
    <source>
        <dbReference type="EMBL" id="KAI4350413.1"/>
    </source>
</evidence>
<sequence>MDLESGAPTSPNPSQLSWVNLSRNLLLAYQSFGVVYGDMSTSISGIRNSSNRKKIHPQTNCLACLCHIVGLYNTIYWNPKVVCAISPHYIFVFFRKTGIEGYFSLGGVLLCITGTEAMFTDLGHFSALSIRIAFSFVVYPCLVVQYMGQAAFLSKNPTSISRAFFSSIPLPVFWPVFVIATLATICGSQAVITATFSIVNQCQALDCFPRVKVVHTSSNIYGQIYIPEINWILMVLTLVITIGFQDIRLIGNAYGLAVMMVIFVTTFLMALVLIFIWQKSNLMAMAFLLFFWAIEGLYLAAVLTKVRDGGWVPLVISFVFMTVMLVWHYGSCRKHSFDLENKASMQWILALGPSLGIVRVPGIGFIYSEQATGVPAVFSHFVTNLPALHKVLVFVCVKSVIVPYVPPQERFLIGRVGPRPFRMYRCVVRYGYKDIHCHDGDFENQVIQSIAEFTHREAMEPRLSSGVSSPVSSVDEKMRVISDRISCSSLVVSENEGVDLENSISIARAASRSSLQRIHEEENSPVRKRKVRFQVAENPPMDPDVGEELTDLVEAKEAGVTYVLGHLVVKAKKSSSFLKKLVIDVGYAFLRQNCRGRAVALNIPHISLIEIGMTYYV</sequence>
<dbReference type="Proteomes" id="UP000828941">
    <property type="component" value="Chromosome 3"/>
</dbReference>
<evidence type="ECO:0000313" key="2">
    <source>
        <dbReference type="Proteomes" id="UP000828941"/>
    </source>
</evidence>
<protein>
    <submittedName>
        <fullName evidence="1">Uncharacterized protein</fullName>
    </submittedName>
</protein>
<proteinExistence type="predicted"/>
<comment type="caution">
    <text evidence="1">The sequence shown here is derived from an EMBL/GenBank/DDBJ whole genome shotgun (WGS) entry which is preliminary data.</text>
</comment>
<gene>
    <name evidence="1" type="ORF">L6164_004871</name>
</gene>
<keyword evidence="2" id="KW-1185">Reference proteome</keyword>
<reference evidence="1 2" key="1">
    <citation type="journal article" date="2022" name="DNA Res.">
        <title>Chromosomal-level genome assembly of the orchid tree Bauhinia variegata (Leguminosae; Cercidoideae) supports the allotetraploid origin hypothesis of Bauhinia.</title>
        <authorList>
            <person name="Zhong Y."/>
            <person name="Chen Y."/>
            <person name="Zheng D."/>
            <person name="Pang J."/>
            <person name="Liu Y."/>
            <person name="Luo S."/>
            <person name="Meng S."/>
            <person name="Qian L."/>
            <person name="Wei D."/>
            <person name="Dai S."/>
            <person name="Zhou R."/>
        </authorList>
    </citation>
    <scope>NUCLEOTIDE SEQUENCE [LARGE SCALE GENOMIC DNA]</scope>
    <source>
        <strain evidence="1">BV-YZ2020</strain>
    </source>
</reference>
<dbReference type="EMBL" id="CM039428">
    <property type="protein sequence ID" value="KAI4350413.1"/>
    <property type="molecule type" value="Genomic_DNA"/>
</dbReference>
<accession>A0ACB9PP98</accession>